<dbReference type="GO" id="GO:0019285">
    <property type="term" value="P:glycine betaine biosynthetic process from choline"/>
    <property type="evidence" value="ECO:0007669"/>
    <property type="project" value="TreeGrafter"/>
</dbReference>
<evidence type="ECO:0000256" key="4">
    <source>
        <dbReference type="ARBA" id="ARBA00022827"/>
    </source>
</evidence>
<sequence length="558" mass="60189">MPPTADEFDYIIVGAGSAGCVLAARLTEDPACRVLLLEAGNPDRSLMMMIPAAVYKVFHNPRFNWNYESEPQAELMKRRVPVPRGRTLGGSSSINSMVWLRAHPADYDAWAAQGLNEWSFAHCLPYFKRSETSDRGASDYHGGDGPIHVTRASLRSAIFDAFEESSVAAGHRLVDDLNGPDAVGIGRLDSNKRNGRRCSASVGYLRPALKRPNLTLRTAALTQRVILQGARAVGVEYRAGGQILTAMAAREVILSGGAINTPQLLMLSGIGPGDELRQQGIRVALDQPGIGGNLQDHLDMGMSYSCSEPISHAWMGSPLGKARVGTEWLLNRSGPGASNIWEIGGFAKAMQDSGLPTVHYHVAPMKIDARPDGSFTLSHGFTLHLSQLRQRSRGRLSLRSASAGDAPKIDFRFFSDPRDVVEMREGIKVTREITSQGSLGKLGTLEVHPADAARTDAEIDAALRQYVKTEFHPSCTCRMGVDEGAVVDPELRLNGIEGLRVVDASVMPHCVGANLNATVIMIAEKASDMIRGRNSLPPAGIAAQPSALVQEIVSQRGF</sequence>
<evidence type="ECO:0000259" key="8">
    <source>
        <dbReference type="PROSITE" id="PS00624"/>
    </source>
</evidence>
<organism evidence="9 10">
    <name type="scientific">Cereibacter sphaeroides</name>
    <name type="common">Rhodobacter sphaeroides</name>
    <dbReference type="NCBI Taxonomy" id="1063"/>
    <lineage>
        <taxon>Bacteria</taxon>
        <taxon>Pseudomonadati</taxon>
        <taxon>Pseudomonadota</taxon>
        <taxon>Alphaproteobacteria</taxon>
        <taxon>Rhodobacterales</taxon>
        <taxon>Paracoccaceae</taxon>
        <taxon>Cereibacter</taxon>
    </lineage>
</organism>
<dbReference type="NCBIfam" id="NF002550">
    <property type="entry name" value="PRK02106.1"/>
    <property type="match status" value="1"/>
</dbReference>
<evidence type="ECO:0000313" key="9">
    <source>
        <dbReference type="EMBL" id="PZQ96099.1"/>
    </source>
</evidence>
<evidence type="ECO:0000256" key="2">
    <source>
        <dbReference type="ARBA" id="ARBA00010790"/>
    </source>
</evidence>
<dbReference type="InterPro" id="IPR007867">
    <property type="entry name" value="GMC_OxRtase_C"/>
</dbReference>
<dbReference type="SUPFAM" id="SSF54373">
    <property type="entry name" value="FAD-linked reductases, C-terminal domain"/>
    <property type="match status" value="1"/>
</dbReference>
<dbReference type="Pfam" id="PF00732">
    <property type="entry name" value="GMC_oxred_N"/>
    <property type="match status" value="1"/>
</dbReference>
<dbReference type="InterPro" id="IPR012132">
    <property type="entry name" value="GMC_OxRdtase"/>
</dbReference>
<comment type="similarity">
    <text evidence="2 6">Belongs to the GMC oxidoreductase family.</text>
</comment>
<dbReference type="EMBL" id="QFQS01000004">
    <property type="protein sequence ID" value="PZQ96099.1"/>
    <property type="molecule type" value="Genomic_DNA"/>
</dbReference>
<dbReference type="EC" id="1.1.99.1" evidence="9"/>
<dbReference type="AlphaFoldDB" id="A0A2W5S329"/>
<keyword evidence="3 6" id="KW-0285">Flavoprotein</keyword>
<dbReference type="InterPro" id="IPR036188">
    <property type="entry name" value="FAD/NAD-bd_sf"/>
</dbReference>
<dbReference type="Gene3D" id="3.50.50.60">
    <property type="entry name" value="FAD/NAD(P)-binding domain"/>
    <property type="match status" value="1"/>
</dbReference>
<dbReference type="PROSITE" id="PS00623">
    <property type="entry name" value="GMC_OXRED_1"/>
    <property type="match status" value="1"/>
</dbReference>
<feature type="binding site" evidence="5">
    <location>
        <begin position="95"/>
        <end position="98"/>
    </location>
    <ligand>
        <name>FAD</name>
        <dbReference type="ChEBI" id="CHEBI:57692"/>
    </ligand>
</feature>
<dbReference type="PIRSF" id="PIRSF000137">
    <property type="entry name" value="Alcohol_oxidase"/>
    <property type="match status" value="1"/>
</dbReference>
<dbReference type="PROSITE" id="PS00624">
    <property type="entry name" value="GMC_OXRED_2"/>
    <property type="match status" value="1"/>
</dbReference>
<evidence type="ECO:0000259" key="7">
    <source>
        <dbReference type="PROSITE" id="PS00623"/>
    </source>
</evidence>
<dbReference type="InterPro" id="IPR000172">
    <property type="entry name" value="GMC_OxRdtase_N"/>
</dbReference>
<dbReference type="GO" id="GO:0016020">
    <property type="term" value="C:membrane"/>
    <property type="evidence" value="ECO:0007669"/>
    <property type="project" value="TreeGrafter"/>
</dbReference>
<protein>
    <submittedName>
        <fullName evidence="9">Choline dehydrogenase</fullName>
        <ecNumber evidence="9">1.1.99.1</ecNumber>
    </submittedName>
</protein>
<dbReference type="Proteomes" id="UP000248975">
    <property type="component" value="Unassembled WGS sequence"/>
</dbReference>
<evidence type="ECO:0000256" key="6">
    <source>
        <dbReference type="RuleBase" id="RU003968"/>
    </source>
</evidence>
<feature type="domain" description="Glucose-methanol-choline oxidoreductase N-terminal" evidence="8">
    <location>
        <begin position="257"/>
        <end position="271"/>
    </location>
</feature>
<evidence type="ECO:0000313" key="10">
    <source>
        <dbReference type="Proteomes" id="UP000248975"/>
    </source>
</evidence>
<dbReference type="SUPFAM" id="SSF51905">
    <property type="entry name" value="FAD/NAD(P)-binding domain"/>
    <property type="match status" value="1"/>
</dbReference>
<evidence type="ECO:0000256" key="5">
    <source>
        <dbReference type="PIRSR" id="PIRSR000137-2"/>
    </source>
</evidence>
<proteinExistence type="inferred from homology"/>
<dbReference type="PANTHER" id="PTHR11552:SF147">
    <property type="entry name" value="CHOLINE DEHYDROGENASE, MITOCHONDRIAL"/>
    <property type="match status" value="1"/>
</dbReference>
<dbReference type="Pfam" id="PF05199">
    <property type="entry name" value="GMC_oxred_C"/>
    <property type="match status" value="1"/>
</dbReference>
<dbReference type="Gene3D" id="3.30.560.10">
    <property type="entry name" value="Glucose Oxidase, domain 3"/>
    <property type="match status" value="1"/>
</dbReference>
<dbReference type="PANTHER" id="PTHR11552">
    <property type="entry name" value="GLUCOSE-METHANOL-CHOLINE GMC OXIDOREDUCTASE"/>
    <property type="match status" value="1"/>
</dbReference>
<dbReference type="GO" id="GO:0008812">
    <property type="term" value="F:choline dehydrogenase activity"/>
    <property type="evidence" value="ECO:0007669"/>
    <property type="project" value="UniProtKB-EC"/>
</dbReference>
<reference evidence="9 10" key="1">
    <citation type="submission" date="2017-08" db="EMBL/GenBank/DDBJ databases">
        <title>Infants hospitalized years apart are colonized by the same room-sourced microbial strains.</title>
        <authorList>
            <person name="Brooks B."/>
            <person name="Olm M.R."/>
            <person name="Firek B.A."/>
            <person name="Baker R."/>
            <person name="Thomas B.C."/>
            <person name="Morowitz M.J."/>
            <person name="Banfield J.F."/>
        </authorList>
    </citation>
    <scope>NUCLEOTIDE SEQUENCE [LARGE SCALE GENOMIC DNA]</scope>
    <source>
        <strain evidence="9">S2_003_000_R2_11</strain>
    </source>
</reference>
<dbReference type="GO" id="GO:0050660">
    <property type="term" value="F:flavin adenine dinucleotide binding"/>
    <property type="evidence" value="ECO:0007669"/>
    <property type="project" value="InterPro"/>
</dbReference>
<comment type="caution">
    <text evidence="9">The sequence shown here is derived from an EMBL/GenBank/DDBJ whole genome shotgun (WGS) entry which is preliminary data.</text>
</comment>
<feature type="domain" description="Glucose-methanol-choline oxidoreductase N-terminal" evidence="7">
    <location>
        <begin position="85"/>
        <end position="108"/>
    </location>
</feature>
<evidence type="ECO:0000256" key="3">
    <source>
        <dbReference type="ARBA" id="ARBA00022630"/>
    </source>
</evidence>
<keyword evidence="4 5" id="KW-0274">FAD</keyword>
<name>A0A2W5S329_CERSP</name>
<keyword evidence="9" id="KW-0560">Oxidoreductase</keyword>
<accession>A0A2W5S329</accession>
<comment type="cofactor">
    <cofactor evidence="1 5">
        <name>FAD</name>
        <dbReference type="ChEBI" id="CHEBI:57692"/>
    </cofactor>
</comment>
<evidence type="ECO:0000256" key="1">
    <source>
        <dbReference type="ARBA" id="ARBA00001974"/>
    </source>
</evidence>
<gene>
    <name evidence="9" type="ORF">DI533_16780</name>
</gene>